<comment type="catalytic activity">
    <reaction evidence="18">
        <text>L-seryl-[protein] + ATP = O-phospho-L-seryl-[protein] + ADP + H(+)</text>
        <dbReference type="Rhea" id="RHEA:17989"/>
        <dbReference type="Rhea" id="RHEA-COMP:9863"/>
        <dbReference type="Rhea" id="RHEA-COMP:11604"/>
        <dbReference type="ChEBI" id="CHEBI:15378"/>
        <dbReference type="ChEBI" id="CHEBI:29999"/>
        <dbReference type="ChEBI" id="CHEBI:30616"/>
        <dbReference type="ChEBI" id="CHEBI:83421"/>
        <dbReference type="ChEBI" id="CHEBI:456216"/>
        <dbReference type="EC" id="2.7.11.1"/>
    </reaction>
</comment>
<dbReference type="PANTHER" id="PTHR48056:SF29">
    <property type="entry name" value="RECEPTOR-LIKE PROTEIN KINASE HSL1"/>
    <property type="match status" value="1"/>
</dbReference>
<reference evidence="21 23" key="1">
    <citation type="journal article" date="2011" name="Nature">
        <title>The Medicago genome provides insight into the evolution of rhizobial symbioses.</title>
        <authorList>
            <person name="Young N.D."/>
            <person name="Debelle F."/>
            <person name="Oldroyd G.E."/>
            <person name="Geurts R."/>
            <person name="Cannon S.B."/>
            <person name="Udvardi M.K."/>
            <person name="Benedito V.A."/>
            <person name="Mayer K.F."/>
            <person name="Gouzy J."/>
            <person name="Schoof H."/>
            <person name="Van de Peer Y."/>
            <person name="Proost S."/>
            <person name="Cook D.R."/>
            <person name="Meyers B.C."/>
            <person name="Spannagl M."/>
            <person name="Cheung F."/>
            <person name="De Mita S."/>
            <person name="Krishnakumar V."/>
            <person name="Gundlach H."/>
            <person name="Zhou S."/>
            <person name="Mudge J."/>
            <person name="Bharti A.K."/>
            <person name="Murray J.D."/>
            <person name="Naoumkina M.A."/>
            <person name="Rosen B."/>
            <person name="Silverstein K.A."/>
            <person name="Tang H."/>
            <person name="Rombauts S."/>
            <person name="Zhao P.X."/>
            <person name="Zhou P."/>
            <person name="Barbe V."/>
            <person name="Bardou P."/>
            <person name="Bechner M."/>
            <person name="Bellec A."/>
            <person name="Berger A."/>
            <person name="Berges H."/>
            <person name="Bidwell S."/>
            <person name="Bisseling T."/>
            <person name="Choisne N."/>
            <person name="Couloux A."/>
            <person name="Denny R."/>
            <person name="Deshpande S."/>
            <person name="Dai X."/>
            <person name="Doyle J.J."/>
            <person name="Dudez A.M."/>
            <person name="Farmer A.D."/>
            <person name="Fouteau S."/>
            <person name="Franken C."/>
            <person name="Gibelin C."/>
            <person name="Gish J."/>
            <person name="Goldstein S."/>
            <person name="Gonzalez A.J."/>
            <person name="Green P.J."/>
            <person name="Hallab A."/>
            <person name="Hartog M."/>
            <person name="Hua A."/>
            <person name="Humphray S.J."/>
            <person name="Jeong D.H."/>
            <person name="Jing Y."/>
            <person name="Jocker A."/>
            <person name="Kenton S.M."/>
            <person name="Kim D.J."/>
            <person name="Klee K."/>
            <person name="Lai H."/>
            <person name="Lang C."/>
            <person name="Lin S."/>
            <person name="Macmil S.L."/>
            <person name="Magdelenat G."/>
            <person name="Matthews L."/>
            <person name="McCorrison J."/>
            <person name="Monaghan E.L."/>
            <person name="Mun J.H."/>
            <person name="Najar F.Z."/>
            <person name="Nicholson C."/>
            <person name="Noirot C."/>
            <person name="O'Bleness M."/>
            <person name="Paule C.R."/>
            <person name="Poulain J."/>
            <person name="Prion F."/>
            <person name="Qin B."/>
            <person name="Qu C."/>
            <person name="Retzel E.F."/>
            <person name="Riddle C."/>
            <person name="Sallet E."/>
            <person name="Samain S."/>
            <person name="Samson N."/>
            <person name="Sanders I."/>
            <person name="Saurat O."/>
            <person name="Scarpelli C."/>
            <person name="Schiex T."/>
            <person name="Segurens B."/>
            <person name="Severin A.J."/>
            <person name="Sherrier D.J."/>
            <person name="Shi R."/>
            <person name="Sims S."/>
            <person name="Singer S.R."/>
            <person name="Sinharoy S."/>
            <person name="Sterck L."/>
            <person name="Viollet A."/>
            <person name="Wang B.B."/>
            <person name="Wang K."/>
            <person name="Wang M."/>
            <person name="Wang X."/>
            <person name="Warfsmann J."/>
            <person name="Weissenbach J."/>
            <person name="White D.D."/>
            <person name="White J.D."/>
            <person name="Wiley G.B."/>
            <person name="Wincker P."/>
            <person name="Xing Y."/>
            <person name="Yang L."/>
            <person name="Yao Z."/>
            <person name="Ying F."/>
            <person name="Zhai J."/>
            <person name="Zhou L."/>
            <person name="Zuber A."/>
            <person name="Denarie J."/>
            <person name="Dixon R.A."/>
            <person name="May G.D."/>
            <person name="Schwartz D.C."/>
            <person name="Rogers J."/>
            <person name="Quetier F."/>
            <person name="Town C.D."/>
            <person name="Roe B.A."/>
        </authorList>
    </citation>
    <scope>NUCLEOTIDE SEQUENCE [LARGE SCALE GENOMIC DNA]</scope>
    <source>
        <strain evidence="21">A17</strain>
        <strain evidence="22 23">cv. Jemalong A17</strain>
    </source>
</reference>
<keyword evidence="5" id="KW-0723">Serine/threonine-protein kinase</keyword>
<accession>A0A072UCM4</accession>
<dbReference type="InterPro" id="IPR001611">
    <property type="entry name" value="Leu-rich_rpt"/>
</dbReference>
<evidence type="ECO:0000256" key="3">
    <source>
        <dbReference type="ARBA" id="ARBA00012513"/>
    </source>
</evidence>
<feature type="signal peptide" evidence="19">
    <location>
        <begin position="1"/>
        <end position="17"/>
    </location>
</feature>
<keyword evidence="14" id="KW-1133">Transmembrane helix</keyword>
<evidence type="ECO:0000256" key="17">
    <source>
        <dbReference type="ARBA" id="ARBA00047899"/>
    </source>
</evidence>
<dbReference type="Pfam" id="PF08263">
    <property type="entry name" value="LRRNT_2"/>
    <property type="match status" value="1"/>
</dbReference>
<keyword evidence="8" id="KW-0812">Transmembrane</keyword>
<dbReference type="GO" id="GO:0004674">
    <property type="term" value="F:protein serine/threonine kinase activity"/>
    <property type="evidence" value="ECO:0007669"/>
    <property type="project" value="UniProtKB-KW"/>
</dbReference>
<evidence type="ECO:0000256" key="1">
    <source>
        <dbReference type="ARBA" id="ARBA00004167"/>
    </source>
</evidence>
<comment type="catalytic activity">
    <reaction evidence="17">
        <text>L-threonyl-[protein] + ATP = O-phospho-L-threonyl-[protein] + ADP + H(+)</text>
        <dbReference type="Rhea" id="RHEA:46608"/>
        <dbReference type="Rhea" id="RHEA-COMP:11060"/>
        <dbReference type="Rhea" id="RHEA-COMP:11605"/>
        <dbReference type="ChEBI" id="CHEBI:15378"/>
        <dbReference type="ChEBI" id="CHEBI:30013"/>
        <dbReference type="ChEBI" id="CHEBI:30616"/>
        <dbReference type="ChEBI" id="CHEBI:61977"/>
        <dbReference type="ChEBI" id="CHEBI:456216"/>
        <dbReference type="EC" id="2.7.11.1"/>
    </reaction>
</comment>
<keyword evidence="13" id="KW-0067">ATP-binding</keyword>
<dbReference type="Pfam" id="PF00560">
    <property type="entry name" value="LRR_1"/>
    <property type="match status" value="6"/>
</dbReference>
<dbReference type="AlphaFoldDB" id="A0A072UCM4"/>
<dbReference type="Gene3D" id="3.30.200.20">
    <property type="entry name" value="Phosphorylase Kinase, domain 1"/>
    <property type="match status" value="1"/>
</dbReference>
<dbReference type="PANTHER" id="PTHR48056">
    <property type="entry name" value="LRR RECEPTOR-LIKE SERINE/THREONINE-PROTEIN KINASE-RELATED"/>
    <property type="match status" value="1"/>
</dbReference>
<keyword evidence="7" id="KW-0808">Transferase</keyword>
<dbReference type="HOGENOM" id="CLU_000288_22_1_1"/>
<evidence type="ECO:0000313" key="21">
    <source>
        <dbReference type="EMBL" id="KEH27211.1"/>
    </source>
</evidence>
<keyword evidence="4" id="KW-1003">Cell membrane</keyword>
<evidence type="ECO:0000259" key="20">
    <source>
        <dbReference type="PROSITE" id="PS50011"/>
    </source>
</evidence>
<evidence type="ECO:0000256" key="13">
    <source>
        <dbReference type="ARBA" id="ARBA00022840"/>
    </source>
</evidence>
<dbReference type="InterPro" id="IPR011009">
    <property type="entry name" value="Kinase-like_dom_sf"/>
</dbReference>
<dbReference type="FunFam" id="1.10.510.10:FF:001023">
    <property type="entry name" value="Os07g0541700 protein"/>
    <property type="match status" value="1"/>
</dbReference>
<keyword evidence="16" id="KW-0325">Glycoprotein</keyword>
<evidence type="ECO:0000256" key="16">
    <source>
        <dbReference type="ARBA" id="ARBA00023180"/>
    </source>
</evidence>
<dbReference type="FunFam" id="3.80.10.10:FF:000233">
    <property type="entry name" value="Leucine-rich repeat receptor-like protein kinase TDR"/>
    <property type="match status" value="1"/>
</dbReference>
<evidence type="ECO:0000313" key="22">
    <source>
        <dbReference type="EnsemblPlants" id="KEH27211"/>
    </source>
</evidence>
<dbReference type="GO" id="GO:0005886">
    <property type="term" value="C:plasma membrane"/>
    <property type="evidence" value="ECO:0007669"/>
    <property type="project" value="UniProtKB-SubCell"/>
</dbReference>
<keyword evidence="9 19" id="KW-0732">Signal</keyword>
<comment type="subcellular location">
    <subcellularLocation>
        <location evidence="2">Cell membrane</location>
    </subcellularLocation>
    <subcellularLocation>
        <location evidence="1">Membrane</location>
        <topology evidence="1">Single-pass membrane protein</topology>
    </subcellularLocation>
</comment>
<evidence type="ECO:0000256" key="19">
    <source>
        <dbReference type="SAM" id="SignalP"/>
    </source>
</evidence>
<organism evidence="21 23">
    <name type="scientific">Medicago truncatula</name>
    <name type="common">Barrel medic</name>
    <name type="synonym">Medicago tribuloides</name>
    <dbReference type="NCBI Taxonomy" id="3880"/>
    <lineage>
        <taxon>Eukaryota</taxon>
        <taxon>Viridiplantae</taxon>
        <taxon>Streptophyta</taxon>
        <taxon>Embryophyta</taxon>
        <taxon>Tracheophyta</taxon>
        <taxon>Spermatophyta</taxon>
        <taxon>Magnoliopsida</taxon>
        <taxon>eudicotyledons</taxon>
        <taxon>Gunneridae</taxon>
        <taxon>Pentapetalae</taxon>
        <taxon>rosids</taxon>
        <taxon>fabids</taxon>
        <taxon>Fabales</taxon>
        <taxon>Fabaceae</taxon>
        <taxon>Papilionoideae</taxon>
        <taxon>50 kb inversion clade</taxon>
        <taxon>NPAAA clade</taxon>
        <taxon>Hologalegina</taxon>
        <taxon>IRL clade</taxon>
        <taxon>Trifolieae</taxon>
        <taxon>Medicago</taxon>
    </lineage>
</organism>
<evidence type="ECO:0000256" key="7">
    <source>
        <dbReference type="ARBA" id="ARBA00022679"/>
    </source>
</evidence>
<evidence type="ECO:0000256" key="15">
    <source>
        <dbReference type="ARBA" id="ARBA00023136"/>
    </source>
</evidence>
<dbReference type="EnsemblPlants" id="KEH27211">
    <property type="protein sequence ID" value="KEH27211"/>
    <property type="gene ID" value="MTR_6g088770"/>
</dbReference>
<proteinExistence type="predicted"/>
<evidence type="ECO:0000256" key="12">
    <source>
        <dbReference type="ARBA" id="ARBA00022777"/>
    </source>
</evidence>
<keyword evidence="21" id="KW-0675">Receptor</keyword>
<dbReference type="InterPro" id="IPR013210">
    <property type="entry name" value="LRR_N_plant-typ"/>
</dbReference>
<dbReference type="FunFam" id="3.80.10.10:FF:000383">
    <property type="entry name" value="Leucine-rich repeat receptor protein kinase EMS1"/>
    <property type="match status" value="1"/>
</dbReference>
<dbReference type="SUPFAM" id="SSF56112">
    <property type="entry name" value="Protein kinase-like (PK-like)"/>
    <property type="match status" value="1"/>
</dbReference>
<feature type="chain" id="PRO_5014499531" description="non-specific serine/threonine protein kinase" evidence="19">
    <location>
        <begin position="18"/>
        <end position="868"/>
    </location>
</feature>
<dbReference type="Gene3D" id="3.80.10.10">
    <property type="entry name" value="Ribonuclease Inhibitor"/>
    <property type="match status" value="4"/>
</dbReference>
<evidence type="ECO:0000256" key="2">
    <source>
        <dbReference type="ARBA" id="ARBA00004236"/>
    </source>
</evidence>
<sequence>MSILLFIFFFTYGNSESQLYNQEHEILLNIKKHFQNPSFLSHWIKSNTSSHCSWPEILCTKNSVTSLSMINTNITQTIPPFLCELKNLTYIDFQFNCIPNEFPKSLYNCSKLEHLDLSQNFFVGTIPNDIDRLAHLQFLSLGANNFSGDIPMSIEIVSLERYQVALNLIEIDLSENNLVGKIPNDFGELQRLTYLSFFMNNLTGKIPSSLFMLKNLSTVYLAMNSLFGEIPNVVEALNLTKIDLSMNNLVGKIPNDFGKLQQLTVLNLYKNNLSGEIPQSIGNLKSLKGFHVFKNKFSGTLPSDFGLHSKLEYFRIEINNFKRKLPENLCYHGKLQILGAYENNLSGELPKSIGNCSNLFALEIDRNEFSGKIPSGLWNMNLVTFIISHNKFTGEMPQNFSSSISLFDISYNQFYGGIPIGVSSWTNLVKFIASKNYLNGSIPQELTTLPNLERLLLDQNQLKGSLPFDVISWKSLVTLNLSQNQLNVQIPVSIGHLPSLSVLDLSENQFSGEIPLILTRLRNLNLNLSTNHLTGRVPIEFENSAYDRSFLNNSGVCVGTQALNLTLCKSGLKKPINVSRWFLEKKEQTLENSWELISFQRLNFTESDIVSSMTEQNIIGSGGFGTSNRNLRQELEASFRAEVRILSNIRHRNIVKLLCCISNEDSMMLVYEYLRHSSLDKWLHNKNESLAMLDSAQHVVLGWPKRLRIAIRIAHGLCYMHHDCSPPIIHRYIKTSNILLDSEFNAKVADFGFARFLTKPGQFNTMSALVGSFGYMAPEYVQTTRINEKIDVFSFGVILLELTTSKKATCGDEHSSLAQWAWRHIQAESNIIELLDNEVMEQSCLDEMCCIFKLGIMCTATLLLVDLP</sequence>
<evidence type="ECO:0000256" key="11">
    <source>
        <dbReference type="ARBA" id="ARBA00022741"/>
    </source>
</evidence>
<evidence type="ECO:0000256" key="4">
    <source>
        <dbReference type="ARBA" id="ARBA00022475"/>
    </source>
</evidence>
<dbReference type="InterPro" id="IPR050647">
    <property type="entry name" value="Plant_LRR-RLKs"/>
</dbReference>
<evidence type="ECO:0000256" key="9">
    <source>
        <dbReference type="ARBA" id="ARBA00022729"/>
    </source>
</evidence>
<dbReference type="GO" id="GO:0005524">
    <property type="term" value="F:ATP binding"/>
    <property type="evidence" value="ECO:0007669"/>
    <property type="project" value="UniProtKB-KW"/>
</dbReference>
<dbReference type="Pfam" id="PF00069">
    <property type="entry name" value="Pkinase"/>
    <property type="match status" value="1"/>
</dbReference>
<dbReference type="EC" id="2.7.11.1" evidence="3"/>
<evidence type="ECO:0000256" key="18">
    <source>
        <dbReference type="ARBA" id="ARBA00048679"/>
    </source>
</evidence>
<dbReference type="EMBL" id="CM001222">
    <property type="protein sequence ID" value="KEH27211.1"/>
    <property type="molecule type" value="Genomic_DNA"/>
</dbReference>
<evidence type="ECO:0000256" key="10">
    <source>
        <dbReference type="ARBA" id="ARBA00022737"/>
    </source>
</evidence>
<evidence type="ECO:0000256" key="5">
    <source>
        <dbReference type="ARBA" id="ARBA00022527"/>
    </source>
</evidence>
<keyword evidence="12 21" id="KW-0418">Kinase</keyword>
<keyword evidence="11" id="KW-0547">Nucleotide-binding</keyword>
<keyword evidence="10" id="KW-0677">Repeat</keyword>
<feature type="domain" description="Protein kinase" evidence="20">
    <location>
        <begin position="613"/>
        <end position="868"/>
    </location>
</feature>
<dbReference type="Gene3D" id="1.10.510.10">
    <property type="entry name" value="Transferase(Phosphotransferase) domain 1"/>
    <property type="match status" value="1"/>
</dbReference>
<keyword evidence="15" id="KW-0472">Membrane</keyword>
<dbReference type="Proteomes" id="UP000002051">
    <property type="component" value="Chromosome 6"/>
</dbReference>
<name>A0A072UCM4_MEDTR</name>
<protein>
    <recommendedName>
        <fullName evidence="3">non-specific serine/threonine protein kinase</fullName>
        <ecNumber evidence="3">2.7.11.1</ecNumber>
    </recommendedName>
</protein>
<keyword evidence="6" id="KW-0433">Leucine-rich repeat</keyword>
<dbReference type="GO" id="GO:0009791">
    <property type="term" value="P:post-embryonic development"/>
    <property type="evidence" value="ECO:0007669"/>
    <property type="project" value="UniProtKB-ARBA"/>
</dbReference>
<dbReference type="FunFam" id="3.80.10.10:FF:000041">
    <property type="entry name" value="LRR receptor-like serine/threonine-protein kinase ERECTA"/>
    <property type="match status" value="1"/>
</dbReference>
<dbReference type="PROSITE" id="PS50011">
    <property type="entry name" value="PROTEIN_KINASE_DOM"/>
    <property type="match status" value="1"/>
</dbReference>
<dbReference type="InterPro" id="IPR032675">
    <property type="entry name" value="LRR_dom_sf"/>
</dbReference>
<reference evidence="22" key="3">
    <citation type="submission" date="2015-04" db="UniProtKB">
        <authorList>
            <consortium name="EnsemblPlants"/>
        </authorList>
    </citation>
    <scope>IDENTIFICATION</scope>
    <source>
        <strain evidence="22">cv. Jemalong A17</strain>
    </source>
</reference>
<evidence type="ECO:0000256" key="14">
    <source>
        <dbReference type="ARBA" id="ARBA00022989"/>
    </source>
</evidence>
<evidence type="ECO:0000256" key="6">
    <source>
        <dbReference type="ARBA" id="ARBA00022614"/>
    </source>
</evidence>
<keyword evidence="23" id="KW-1185">Reference proteome</keyword>
<dbReference type="SUPFAM" id="SSF52058">
    <property type="entry name" value="L domain-like"/>
    <property type="match status" value="2"/>
</dbReference>
<gene>
    <name evidence="21" type="ordered locus">MTR_6g088770</name>
</gene>
<dbReference type="InterPro" id="IPR000719">
    <property type="entry name" value="Prot_kinase_dom"/>
</dbReference>
<evidence type="ECO:0000313" key="23">
    <source>
        <dbReference type="Proteomes" id="UP000002051"/>
    </source>
</evidence>
<reference evidence="21 23" key="2">
    <citation type="journal article" date="2014" name="BMC Genomics">
        <title>An improved genome release (version Mt4.0) for the model legume Medicago truncatula.</title>
        <authorList>
            <person name="Tang H."/>
            <person name="Krishnakumar V."/>
            <person name="Bidwell S."/>
            <person name="Rosen B."/>
            <person name="Chan A."/>
            <person name="Zhou S."/>
            <person name="Gentzbittel L."/>
            <person name="Childs K.L."/>
            <person name="Yandell M."/>
            <person name="Gundlach H."/>
            <person name="Mayer K.F."/>
            <person name="Schwartz D.C."/>
            <person name="Town C.D."/>
        </authorList>
    </citation>
    <scope>GENOME REANNOTATION</scope>
    <source>
        <strain evidence="21">A17</strain>
        <strain evidence="22 23">cv. Jemalong A17</strain>
    </source>
</reference>
<evidence type="ECO:0000256" key="8">
    <source>
        <dbReference type="ARBA" id="ARBA00022692"/>
    </source>
</evidence>